<feature type="compositionally biased region" description="Polar residues" evidence="1">
    <location>
        <begin position="723"/>
        <end position="732"/>
    </location>
</feature>
<dbReference type="Pfam" id="PF13401">
    <property type="entry name" value="AAA_22"/>
    <property type="match status" value="1"/>
</dbReference>
<proteinExistence type="predicted"/>
<dbReference type="Pfam" id="PF25872">
    <property type="entry name" value="HTH_77"/>
    <property type="match status" value="1"/>
</dbReference>
<dbReference type="Gene3D" id="3.40.50.300">
    <property type="entry name" value="P-loop containing nucleotide triphosphate hydrolases"/>
    <property type="match status" value="1"/>
</dbReference>
<evidence type="ECO:0000259" key="2">
    <source>
        <dbReference type="Pfam" id="PF13401"/>
    </source>
</evidence>
<dbReference type="Proteomes" id="UP000275579">
    <property type="component" value="Chromosome"/>
</dbReference>
<feature type="region of interest" description="Disordered" evidence="1">
    <location>
        <begin position="703"/>
        <end position="732"/>
    </location>
</feature>
<feature type="domain" description="Winged helix-turn-helix" evidence="3">
    <location>
        <begin position="278"/>
        <end position="346"/>
    </location>
</feature>
<reference evidence="4 5" key="1">
    <citation type="submission" date="2018-04" db="EMBL/GenBank/DDBJ databases">
        <title>Complete genome sequences of Streptomyces lydicus strain WYEC and characterization of antagonistic properties of biological control agents.</title>
        <authorList>
            <person name="Mariita R.M."/>
            <person name="Sello J.K."/>
        </authorList>
    </citation>
    <scope>NUCLEOTIDE SEQUENCE [LARGE SCALE GENOMIC DNA]</scope>
    <source>
        <strain evidence="4 5">WYEC 108</strain>
    </source>
</reference>
<evidence type="ECO:0000256" key="1">
    <source>
        <dbReference type="SAM" id="MobiDB-lite"/>
    </source>
</evidence>
<dbReference type="PANTHER" id="PTHR47691:SF3">
    <property type="entry name" value="HTH-TYPE TRANSCRIPTIONAL REGULATOR RV0890C-RELATED"/>
    <property type="match status" value="1"/>
</dbReference>
<dbReference type="Gene3D" id="1.25.40.10">
    <property type="entry name" value="Tetratricopeptide repeat domain"/>
    <property type="match status" value="1"/>
</dbReference>
<organism evidence="4 5">
    <name type="scientific">Streptomyces lydicus</name>
    <dbReference type="NCBI Taxonomy" id="47763"/>
    <lineage>
        <taxon>Bacteria</taxon>
        <taxon>Bacillati</taxon>
        <taxon>Actinomycetota</taxon>
        <taxon>Actinomycetes</taxon>
        <taxon>Kitasatosporales</taxon>
        <taxon>Streptomycetaceae</taxon>
        <taxon>Streptomyces</taxon>
    </lineage>
</organism>
<protein>
    <submittedName>
        <fullName evidence="4">Regulator</fullName>
    </submittedName>
</protein>
<dbReference type="PANTHER" id="PTHR47691">
    <property type="entry name" value="REGULATOR-RELATED"/>
    <property type="match status" value="1"/>
</dbReference>
<dbReference type="SUPFAM" id="SSF48452">
    <property type="entry name" value="TPR-like"/>
    <property type="match status" value="1"/>
</dbReference>
<dbReference type="EMBL" id="CP029042">
    <property type="protein sequence ID" value="AZS70780.1"/>
    <property type="molecule type" value="Genomic_DNA"/>
</dbReference>
<dbReference type="SUPFAM" id="SSF52540">
    <property type="entry name" value="P-loop containing nucleoside triphosphate hydrolases"/>
    <property type="match status" value="1"/>
</dbReference>
<dbReference type="InterPro" id="IPR049945">
    <property type="entry name" value="AAA_22"/>
</dbReference>
<feature type="domain" description="ORC1/DEAH AAA+ ATPase" evidence="2">
    <location>
        <begin position="50"/>
        <end position="151"/>
    </location>
</feature>
<dbReference type="InterPro" id="IPR058852">
    <property type="entry name" value="HTH_77"/>
</dbReference>
<evidence type="ECO:0000259" key="3">
    <source>
        <dbReference type="Pfam" id="PF25872"/>
    </source>
</evidence>
<sequence>MRRLTRPGPLSRPSPERLRAQGRPGNLPAELNRFIGRDDELAALARHLESARLVTLTGLGGVGKSRLAGHGAAILQDRFCDGVWLVELSSLREPHLLDHAVAEALAPADHSGRPVRTALCDHLAGRELLLILDGYEHLVDACAELTAELLRRAPGLRVLAAGRQPLGLTGEQNMALAPLNTADATALFTDRAAAVLGGFTVGAANEAAVTELCERLDGIPLALELAAGRLRALSVDQVLQRLDDRFRLLTGTGRGALPRHQTLRTAIGWSHELCTPEERLLWARLSVFAGQFDLEAVEYVCSGPELPAGELLDVIAELVAQSVLVREETAAGVRYRMLDTVRAYGAGWLAATPDGDRLRRRHRDWYLGLATWCELDWFSSRQAEIAARIEAELPNLRVALEQSLECPADTHLGQYLAGTLWFYWVGCGRLSEGRHWLDRALELESDHDDARLKALWVAGYVAVLQGDTVGALGALQECRDEAERTGNATAAAYALHRTGCLALVCDDMPRAEELLRGALRRYREIGELNGTVLLAQVELAMAVAFRGEPADAVRLCEDVVEVCADHGERWTRAYAQFVLGYAAWSRGDGERARALLEESLAVHHAFHDLLGVVLAIELLAMVTLGEGDAEEAAVLQGAAGRIWPSVGLPLFGSRYFRGPHALCEEQARQRLGAEHYGHALRTGERLGLDATVARVLRPAGPVPAPHRTMRIVPPGTNEPAASPSASGGETAG</sequence>
<dbReference type="PRINTS" id="PR00364">
    <property type="entry name" value="DISEASERSIST"/>
</dbReference>
<accession>A0A3Q9K848</accession>
<dbReference type="AlphaFoldDB" id="A0A3Q9K848"/>
<feature type="region of interest" description="Disordered" evidence="1">
    <location>
        <begin position="1"/>
        <end position="25"/>
    </location>
</feature>
<evidence type="ECO:0000313" key="5">
    <source>
        <dbReference type="Proteomes" id="UP000275579"/>
    </source>
</evidence>
<dbReference type="InterPro" id="IPR011990">
    <property type="entry name" value="TPR-like_helical_dom_sf"/>
</dbReference>
<gene>
    <name evidence="4" type="ORF">DDE74_07320</name>
</gene>
<name>A0A3Q9K848_9ACTN</name>
<dbReference type="InterPro" id="IPR027417">
    <property type="entry name" value="P-loop_NTPase"/>
</dbReference>
<dbReference type="GO" id="GO:0016887">
    <property type="term" value="F:ATP hydrolysis activity"/>
    <property type="evidence" value="ECO:0007669"/>
    <property type="project" value="InterPro"/>
</dbReference>
<evidence type="ECO:0000313" key="4">
    <source>
        <dbReference type="EMBL" id="AZS70780.1"/>
    </source>
</evidence>
<dbReference type="RefSeq" id="WP_127149923.1">
    <property type="nucleotide sequence ID" value="NZ_CP029042.1"/>
</dbReference>